<proteinExistence type="predicted"/>
<protein>
    <recommendedName>
        <fullName evidence="3">SGNH hydrolase-type esterase domain-containing protein</fullName>
    </recommendedName>
</protein>
<comment type="caution">
    <text evidence="1">The sequence shown here is derived from an EMBL/GenBank/DDBJ whole genome shotgun (WGS) entry which is preliminary data.</text>
</comment>
<feature type="non-terminal residue" evidence="1">
    <location>
        <position position="1"/>
    </location>
</feature>
<dbReference type="Gene3D" id="3.40.50.1110">
    <property type="entry name" value="SGNH hydrolase"/>
    <property type="match status" value="1"/>
</dbReference>
<dbReference type="AlphaFoldDB" id="A0A9Q1AYG4"/>
<organism evidence="1 2">
    <name type="scientific">Phrynocephalus forsythii</name>
    <dbReference type="NCBI Taxonomy" id="171643"/>
    <lineage>
        <taxon>Eukaryota</taxon>
        <taxon>Metazoa</taxon>
        <taxon>Chordata</taxon>
        <taxon>Craniata</taxon>
        <taxon>Vertebrata</taxon>
        <taxon>Euteleostomi</taxon>
        <taxon>Lepidosauria</taxon>
        <taxon>Squamata</taxon>
        <taxon>Bifurcata</taxon>
        <taxon>Unidentata</taxon>
        <taxon>Episquamata</taxon>
        <taxon>Toxicofera</taxon>
        <taxon>Iguania</taxon>
        <taxon>Acrodonta</taxon>
        <taxon>Agamidae</taxon>
        <taxon>Agaminae</taxon>
        <taxon>Phrynocephalus</taxon>
    </lineage>
</organism>
<accession>A0A9Q1AYG4</accession>
<dbReference type="Proteomes" id="UP001142489">
    <property type="component" value="Unassembled WGS sequence"/>
</dbReference>
<dbReference type="InterPro" id="IPR036514">
    <property type="entry name" value="SGNH_hydro_sf"/>
</dbReference>
<name>A0A9Q1AYG4_9SAUR</name>
<evidence type="ECO:0008006" key="3">
    <source>
        <dbReference type="Google" id="ProtNLM"/>
    </source>
</evidence>
<sequence>LVVHLGGNDLTGIMGKALILKVMDDLRAYKAQNPSTKIIWSAIVPRLYWGPSHHPKKMHKARKGVNREVARVVSSELGSVIWHPEITARRPELFRPDGVHLSDIGLELFLDDFREGLLAKLLGRLG</sequence>
<dbReference type="OrthoDB" id="9909727at2759"/>
<gene>
    <name evidence="1" type="ORF">JRQ81_019363</name>
</gene>
<dbReference type="SUPFAM" id="SSF52266">
    <property type="entry name" value="SGNH hydrolase"/>
    <property type="match status" value="1"/>
</dbReference>
<keyword evidence="2" id="KW-1185">Reference proteome</keyword>
<evidence type="ECO:0000313" key="1">
    <source>
        <dbReference type="EMBL" id="KAJ7319852.1"/>
    </source>
</evidence>
<reference evidence="1" key="1">
    <citation type="journal article" date="2023" name="DNA Res.">
        <title>Chromosome-level genome assembly of Phrynocephalus forsythii using third-generation DNA sequencing and Hi-C analysis.</title>
        <authorList>
            <person name="Qi Y."/>
            <person name="Zhao W."/>
            <person name="Zhao Y."/>
            <person name="Niu C."/>
            <person name="Cao S."/>
            <person name="Zhang Y."/>
        </authorList>
    </citation>
    <scope>NUCLEOTIDE SEQUENCE</scope>
    <source>
        <tissue evidence="1">Muscle</tissue>
    </source>
</reference>
<dbReference type="EMBL" id="JAPFRF010000010">
    <property type="protein sequence ID" value="KAJ7319852.1"/>
    <property type="molecule type" value="Genomic_DNA"/>
</dbReference>
<evidence type="ECO:0000313" key="2">
    <source>
        <dbReference type="Proteomes" id="UP001142489"/>
    </source>
</evidence>
<dbReference type="CDD" id="cd00229">
    <property type="entry name" value="SGNH_hydrolase"/>
    <property type="match status" value="1"/>
</dbReference>